<dbReference type="STRING" id="1797110.A3841_14300"/>
<proteinExistence type="predicted"/>
<organism evidence="2 3">
    <name type="scientific">Pontibacter flavimaris</name>
    <dbReference type="NCBI Taxonomy" id="1797110"/>
    <lineage>
        <taxon>Bacteria</taxon>
        <taxon>Pseudomonadati</taxon>
        <taxon>Bacteroidota</taxon>
        <taxon>Cytophagia</taxon>
        <taxon>Cytophagales</taxon>
        <taxon>Hymenobacteraceae</taxon>
        <taxon>Pontibacter</taxon>
    </lineage>
</organism>
<dbReference type="CDD" id="cd02440">
    <property type="entry name" value="AdoMet_MTases"/>
    <property type="match status" value="1"/>
</dbReference>
<dbReference type="GO" id="GO:0032259">
    <property type="term" value="P:methylation"/>
    <property type="evidence" value="ECO:0007669"/>
    <property type="project" value="UniProtKB-KW"/>
</dbReference>
<keyword evidence="3" id="KW-1185">Reference proteome</keyword>
<gene>
    <name evidence="2" type="ORF">A3841_14300</name>
</gene>
<keyword evidence="2" id="KW-0489">Methyltransferase</keyword>
<dbReference type="GO" id="GO:0016645">
    <property type="term" value="F:oxidoreductase activity, acting on the CH-NH group of donors"/>
    <property type="evidence" value="ECO:0007669"/>
    <property type="project" value="InterPro"/>
</dbReference>
<accession>A0A1Q5PGA1</accession>
<evidence type="ECO:0000313" key="3">
    <source>
        <dbReference type="Proteomes" id="UP000186551"/>
    </source>
</evidence>
<keyword evidence="2" id="KW-0808">Transferase</keyword>
<protein>
    <submittedName>
        <fullName evidence="2">SAM-dependent methyltransferase</fullName>
    </submittedName>
</protein>
<dbReference type="EMBL" id="LVWA01000004">
    <property type="protein sequence ID" value="OKL41269.1"/>
    <property type="molecule type" value="Genomic_DNA"/>
</dbReference>
<dbReference type="InterPro" id="IPR047785">
    <property type="entry name" value="tRNA_MNMC2"/>
</dbReference>
<evidence type="ECO:0000313" key="2">
    <source>
        <dbReference type="EMBL" id="OKL41269.1"/>
    </source>
</evidence>
<dbReference type="Gene3D" id="3.40.50.150">
    <property type="entry name" value="Vaccinia Virus protein VP39"/>
    <property type="match status" value="1"/>
</dbReference>
<comment type="caution">
    <text evidence="2">The sequence shown here is derived from an EMBL/GenBank/DDBJ whole genome shotgun (WGS) entry which is preliminary data.</text>
</comment>
<evidence type="ECO:0000259" key="1">
    <source>
        <dbReference type="Pfam" id="PF05430"/>
    </source>
</evidence>
<dbReference type="SUPFAM" id="SSF53335">
    <property type="entry name" value="S-adenosyl-L-methionine-dependent methyltransferases"/>
    <property type="match status" value="1"/>
</dbReference>
<dbReference type="OrthoDB" id="9786494at2"/>
<dbReference type="AlphaFoldDB" id="A0A1Q5PGA1"/>
<dbReference type="PANTHER" id="PTHR39963">
    <property type="entry name" value="SLL0983 PROTEIN"/>
    <property type="match status" value="1"/>
</dbReference>
<dbReference type="Proteomes" id="UP000186551">
    <property type="component" value="Unassembled WGS sequence"/>
</dbReference>
<dbReference type="GO" id="GO:0004808">
    <property type="term" value="F:tRNA (5-methylaminomethyl-2-thiouridylate)(34)-methyltransferase activity"/>
    <property type="evidence" value="ECO:0007669"/>
    <property type="project" value="InterPro"/>
</dbReference>
<dbReference type="InterPro" id="IPR029063">
    <property type="entry name" value="SAM-dependent_MTases_sf"/>
</dbReference>
<feature type="domain" description="MnmC-like methyltransferase" evidence="1">
    <location>
        <begin position="147"/>
        <end position="222"/>
    </location>
</feature>
<dbReference type="NCBIfam" id="NF033855">
    <property type="entry name" value="tRNA_MNMC2"/>
    <property type="match status" value="1"/>
</dbReference>
<sequence length="228" mass="26006">MHLEIRQTKDGSNTLYVPELNEHYHSVHGALQESQHVFIKHGLEHALEQKKDLKILEVGFGTGLNAILAFPSALARKAFIQYDTLEKYPLTEEVVQQLHYENIILNPELYAYFLKLHAAPWNEPAEIIPYFTLQKMHESLEEYVAPNSYYDVVFFDAFAPEKQPELWSDAMFEKLYKAIRPGGTLVTYCAKGSFKRSLKAAGFVVEALPGPPGKREMTRGLKPLPADR</sequence>
<dbReference type="Pfam" id="PF05430">
    <property type="entry name" value="Methyltransf_30"/>
    <property type="match status" value="1"/>
</dbReference>
<dbReference type="PANTHER" id="PTHR39963:SF1">
    <property type="entry name" value="MNMC-LIKE METHYLTRANSFERASE DOMAIN-CONTAINING PROTEIN"/>
    <property type="match status" value="1"/>
</dbReference>
<dbReference type="RefSeq" id="WP_073851886.1">
    <property type="nucleotide sequence ID" value="NZ_LVWA01000004.1"/>
</dbReference>
<dbReference type="InterPro" id="IPR008471">
    <property type="entry name" value="MnmC-like_methylTransf"/>
</dbReference>
<name>A0A1Q5PGA1_9BACT</name>
<reference evidence="2 3" key="1">
    <citation type="submission" date="2016-03" db="EMBL/GenBank/DDBJ databases">
        <title>Genome sequence of Pontibacter sp. nov., of the family cytophagaceae, isolated from marine sediment of the Yellow Sea, China.</title>
        <authorList>
            <person name="Zhang G."/>
            <person name="Zhang R."/>
        </authorList>
    </citation>
    <scope>NUCLEOTIDE SEQUENCE [LARGE SCALE GENOMIC DNA]</scope>
    <source>
        <strain evidence="2 3">S10-8</strain>
    </source>
</reference>